<dbReference type="RefSeq" id="WP_213163787.1">
    <property type="nucleotide sequence ID" value="NZ_CP058214.1"/>
</dbReference>
<evidence type="ECO:0000313" key="6">
    <source>
        <dbReference type="EMBL" id="QPC42553.1"/>
    </source>
</evidence>
<dbReference type="CDD" id="cd00367">
    <property type="entry name" value="PTS-HPr_like"/>
    <property type="match status" value="1"/>
</dbReference>
<comment type="subcellular location">
    <subcellularLocation>
        <location evidence="1">Cytoplasm</location>
    </subcellularLocation>
</comment>
<sequence length="105" mass="10781">MKADSDHTAPGGPGPAGRLERELTICNSRGLHARASAKFVKCAEGFDAAITVSRDGQSVPGTSIMGLMMLAAHPGSTITVRAEGPDAEAAIDALDTLVASKFDED</sequence>
<keyword evidence="3" id="KW-0963">Cytoplasm</keyword>
<dbReference type="PRINTS" id="PR00107">
    <property type="entry name" value="PHOSPHOCPHPR"/>
</dbReference>
<gene>
    <name evidence="6" type="ORF">HW532_07435</name>
</gene>
<dbReference type="InterPro" id="IPR000032">
    <property type="entry name" value="HPr-like"/>
</dbReference>
<evidence type="ECO:0000256" key="1">
    <source>
        <dbReference type="ARBA" id="ARBA00004496"/>
    </source>
</evidence>
<evidence type="ECO:0000256" key="3">
    <source>
        <dbReference type="ARBA" id="ARBA00022490"/>
    </source>
</evidence>
<keyword evidence="7" id="KW-1185">Reference proteome</keyword>
<dbReference type="AlphaFoldDB" id="A0A7S8HBT9"/>
<proteinExistence type="inferred from homology"/>
<dbReference type="InterPro" id="IPR035895">
    <property type="entry name" value="HPr-like_sf"/>
</dbReference>
<protein>
    <submittedName>
        <fullName evidence="6">HPr family phosphocarrier protein</fullName>
    </submittedName>
</protein>
<dbReference type="NCBIfam" id="TIGR01003">
    <property type="entry name" value="PTS_HPr_family"/>
    <property type="match status" value="1"/>
</dbReference>
<dbReference type="KEGG" id="kmn:HW532_07435"/>
<dbReference type="SUPFAM" id="SSF55594">
    <property type="entry name" value="HPr-like"/>
    <property type="match status" value="1"/>
</dbReference>
<organism evidence="6 7">
    <name type="scientific">Kaustia mangrovi</name>
    <dbReference type="NCBI Taxonomy" id="2593653"/>
    <lineage>
        <taxon>Bacteria</taxon>
        <taxon>Pseudomonadati</taxon>
        <taxon>Pseudomonadota</taxon>
        <taxon>Alphaproteobacteria</taxon>
        <taxon>Hyphomicrobiales</taxon>
        <taxon>Parvibaculaceae</taxon>
        <taxon>Kaustia</taxon>
    </lineage>
</organism>
<dbReference type="GO" id="GO:0009401">
    <property type="term" value="P:phosphoenolpyruvate-dependent sugar phosphotransferase system"/>
    <property type="evidence" value="ECO:0007669"/>
    <property type="project" value="UniProtKB-KW"/>
</dbReference>
<dbReference type="Proteomes" id="UP000593594">
    <property type="component" value="Chromosome"/>
</dbReference>
<dbReference type="PROSITE" id="PS51350">
    <property type="entry name" value="PTS_HPR_DOM"/>
    <property type="match status" value="1"/>
</dbReference>
<evidence type="ECO:0000256" key="4">
    <source>
        <dbReference type="ARBA" id="ARBA00022683"/>
    </source>
</evidence>
<name>A0A7S8HBT9_9HYPH</name>
<dbReference type="InterPro" id="IPR050399">
    <property type="entry name" value="HPr"/>
</dbReference>
<dbReference type="EMBL" id="CP058214">
    <property type="protein sequence ID" value="QPC42553.1"/>
    <property type="molecule type" value="Genomic_DNA"/>
</dbReference>
<feature type="domain" description="HPr" evidence="5">
    <location>
        <begin position="18"/>
        <end position="105"/>
    </location>
</feature>
<evidence type="ECO:0000259" key="5">
    <source>
        <dbReference type="PROSITE" id="PS51350"/>
    </source>
</evidence>
<dbReference type="Pfam" id="PF00381">
    <property type="entry name" value="PTS-HPr"/>
    <property type="match status" value="1"/>
</dbReference>
<evidence type="ECO:0000256" key="2">
    <source>
        <dbReference type="ARBA" id="ARBA00010736"/>
    </source>
</evidence>
<dbReference type="PROSITE" id="PS00369">
    <property type="entry name" value="PTS_HPR_HIS"/>
    <property type="match status" value="1"/>
</dbReference>
<dbReference type="InterPro" id="IPR001020">
    <property type="entry name" value="PTS_HPr_His_P_site"/>
</dbReference>
<dbReference type="Gene3D" id="3.30.1340.10">
    <property type="entry name" value="HPr-like"/>
    <property type="match status" value="1"/>
</dbReference>
<dbReference type="PANTHER" id="PTHR33705">
    <property type="entry name" value="PHOSPHOCARRIER PROTEIN HPR"/>
    <property type="match status" value="1"/>
</dbReference>
<reference evidence="6 7" key="1">
    <citation type="submission" date="2020-06" db="EMBL/GenBank/DDBJ databases">
        <title>Genome sequence of 2 isolates from Red Sea Mangroves.</title>
        <authorList>
            <person name="Sefrji F."/>
            <person name="Michoud G."/>
            <person name="Merlino G."/>
            <person name="Daffonchio D."/>
        </authorList>
    </citation>
    <scope>NUCLEOTIDE SEQUENCE [LARGE SCALE GENOMIC DNA]</scope>
    <source>
        <strain evidence="6 7">R1DC25</strain>
    </source>
</reference>
<dbReference type="GO" id="GO:0005737">
    <property type="term" value="C:cytoplasm"/>
    <property type="evidence" value="ECO:0007669"/>
    <property type="project" value="UniProtKB-SubCell"/>
</dbReference>
<keyword evidence="4" id="KW-0598">Phosphotransferase system</keyword>
<evidence type="ECO:0000313" key="7">
    <source>
        <dbReference type="Proteomes" id="UP000593594"/>
    </source>
</evidence>
<comment type="similarity">
    <text evidence="2">Belongs to the HPr family.</text>
</comment>
<accession>A0A7S8HBT9</accession>
<dbReference type="PANTHER" id="PTHR33705:SF2">
    <property type="entry name" value="PHOSPHOCARRIER PROTEIN NPR"/>
    <property type="match status" value="1"/>
</dbReference>